<evidence type="ECO:0000313" key="2">
    <source>
        <dbReference type="EMBL" id="MVD23369.1"/>
    </source>
</evidence>
<keyword evidence="1" id="KW-0472">Membrane</keyword>
<proteinExistence type="predicted"/>
<reference evidence="3 4" key="2">
    <citation type="submission" date="2019-06" db="EMBL/GenBank/DDBJ databases">
        <title>Vibrio cholerae phylogeny based on whole-genome sequencing reveals genetic diversity and population strucutre.</title>
        <authorList>
            <person name="Zhiqiu Y."/>
            <person name="Bin L."/>
            <person name="Lingyan J."/>
        </authorList>
    </citation>
    <scope>NUCLEOTIDE SEQUENCE [LARGE SCALE GENOMIC DNA]</scope>
    <source>
        <strain evidence="3 4">N2814</strain>
    </source>
</reference>
<keyword evidence="1" id="KW-0812">Transmembrane</keyword>
<feature type="transmembrane region" description="Helical" evidence="1">
    <location>
        <begin position="6"/>
        <end position="26"/>
    </location>
</feature>
<keyword evidence="1" id="KW-1133">Transmembrane helix</keyword>
<dbReference type="EMBL" id="VSIJ01000036">
    <property type="protein sequence ID" value="TXX64465.1"/>
    <property type="molecule type" value="Genomic_DNA"/>
</dbReference>
<evidence type="ECO:0000313" key="4">
    <source>
        <dbReference type="Proteomes" id="UP000323819"/>
    </source>
</evidence>
<dbReference type="Proteomes" id="UP000323819">
    <property type="component" value="Unassembled WGS sequence"/>
</dbReference>
<gene>
    <name evidence="2" type="ORF">D6U24_08375</name>
    <name evidence="3" type="ORF">FXF03_16705</name>
</gene>
<organism evidence="2 5">
    <name type="scientific">Vibrio cholerae</name>
    <dbReference type="NCBI Taxonomy" id="666"/>
    <lineage>
        <taxon>Bacteria</taxon>
        <taxon>Pseudomonadati</taxon>
        <taxon>Pseudomonadota</taxon>
        <taxon>Gammaproteobacteria</taxon>
        <taxon>Vibrionales</taxon>
        <taxon>Vibrionaceae</taxon>
        <taxon>Vibrio</taxon>
    </lineage>
</organism>
<name>A0A0H6TQF1_VIBCL</name>
<evidence type="ECO:0000313" key="5">
    <source>
        <dbReference type="Proteomes" id="UP000471242"/>
    </source>
</evidence>
<dbReference type="AlphaFoldDB" id="A0A0H6TQF1"/>
<sequence length="65" mass="7422">MVFSTHISISFLCAVISLHLGVNFKVKRIQAQKHKKLDMLIGHIKPDVENSWLRFCSRLVAHHAA</sequence>
<evidence type="ECO:0000313" key="3">
    <source>
        <dbReference type="EMBL" id="TXX64465.1"/>
    </source>
</evidence>
<accession>A0A0H6TQF1</accession>
<reference evidence="2 5" key="1">
    <citation type="submission" date="2018-09" db="EMBL/GenBank/DDBJ databases">
        <title>Genomic epidemiology reveals two lineages of Vibrio cholerae that can cause global cholera epidemics despite absence of cholera toxin gene.</title>
        <authorList>
            <person name="Wang H."/>
            <person name="Zen W."/>
            <person name="Yu H."/>
            <person name="Zhang W."/>
            <person name="Pan J."/>
            <person name="Yang C."/>
            <person name="Cui Y."/>
        </authorList>
    </citation>
    <scope>NUCLEOTIDE SEQUENCE [LARGE SCALE GENOMIC DNA]</scope>
    <source>
        <strain evidence="2 5">00-1_S85</strain>
    </source>
</reference>
<dbReference type="EMBL" id="QZRB01000010">
    <property type="protein sequence ID" value="MVD23369.1"/>
    <property type="molecule type" value="Genomic_DNA"/>
</dbReference>
<protein>
    <submittedName>
        <fullName evidence="2">Uncharacterized protein</fullName>
    </submittedName>
</protein>
<comment type="caution">
    <text evidence="2">The sequence shown here is derived from an EMBL/GenBank/DDBJ whole genome shotgun (WGS) entry which is preliminary data.</text>
</comment>
<evidence type="ECO:0000256" key="1">
    <source>
        <dbReference type="SAM" id="Phobius"/>
    </source>
</evidence>
<dbReference type="Proteomes" id="UP000471242">
    <property type="component" value="Unassembled WGS sequence"/>
</dbReference>